<dbReference type="RefSeq" id="WP_157017870.1">
    <property type="nucleotide sequence ID" value="NZ_KK073874.1"/>
</dbReference>
<feature type="repeat" description="TPR" evidence="1">
    <location>
        <begin position="704"/>
        <end position="737"/>
    </location>
</feature>
<dbReference type="Pfam" id="PF00931">
    <property type="entry name" value="NB-ARC"/>
    <property type="match status" value="1"/>
</dbReference>
<dbReference type="Pfam" id="PF13424">
    <property type="entry name" value="TPR_12"/>
    <property type="match status" value="3"/>
</dbReference>
<dbReference type="EMBL" id="JFBT01000001">
    <property type="protein sequence ID" value="EXG82564.1"/>
    <property type="molecule type" value="Genomic_DNA"/>
</dbReference>
<dbReference type="PANTHER" id="PTHR46082:SF6">
    <property type="entry name" value="AAA+ ATPASE DOMAIN-CONTAINING PROTEIN-RELATED"/>
    <property type="match status" value="1"/>
</dbReference>
<dbReference type="PANTHER" id="PTHR46082">
    <property type="entry name" value="ATP/GTP-BINDING PROTEIN-RELATED"/>
    <property type="match status" value="1"/>
</dbReference>
<dbReference type="InterPro" id="IPR002182">
    <property type="entry name" value="NB-ARC"/>
</dbReference>
<keyword evidence="7" id="KW-1185">Reference proteome</keyword>
<accession>A0A010ZV41</accession>
<dbReference type="SUPFAM" id="SSF52540">
    <property type="entry name" value="P-loop containing nucleoside triphosphate hydrolases"/>
    <property type="match status" value="1"/>
</dbReference>
<proteinExistence type="predicted"/>
<dbReference type="InterPro" id="IPR056681">
    <property type="entry name" value="DUF7779"/>
</dbReference>
<reference evidence="6 7" key="1">
    <citation type="submission" date="2013-07" db="EMBL/GenBank/DDBJ databases">
        <authorList>
            <consortium name="DOE Joint Genome Institute"/>
            <person name="Eisen J."/>
            <person name="Huntemann M."/>
            <person name="Han J."/>
            <person name="Chen A."/>
            <person name="Kyrpides N."/>
            <person name="Mavromatis K."/>
            <person name="Markowitz V."/>
            <person name="Palaniappan K."/>
            <person name="Ivanova N."/>
            <person name="Schaumberg A."/>
            <person name="Pati A."/>
            <person name="Liolios K."/>
            <person name="Nordberg H.P."/>
            <person name="Cantor M.N."/>
            <person name="Hua S.X."/>
            <person name="Woyke T."/>
        </authorList>
    </citation>
    <scope>NUCLEOTIDE SEQUENCE [LARGE SCALE GENOMIC DNA]</scope>
    <source>
        <strain evidence="6 7">DSM 44712</strain>
    </source>
</reference>
<evidence type="ECO:0000259" key="5">
    <source>
        <dbReference type="Pfam" id="PF25000"/>
    </source>
</evidence>
<protein>
    <submittedName>
        <fullName evidence="6">TPR repeat-containing protein</fullName>
    </submittedName>
</protein>
<feature type="domain" description="DUF7779" evidence="5">
    <location>
        <begin position="358"/>
        <end position="436"/>
    </location>
</feature>
<evidence type="ECO:0000313" key="6">
    <source>
        <dbReference type="EMBL" id="EXG82564.1"/>
    </source>
</evidence>
<dbReference type="OrthoDB" id="580767at2"/>
<keyword evidence="3" id="KW-0472">Membrane</keyword>
<dbReference type="InterPro" id="IPR027417">
    <property type="entry name" value="P-loop_NTPase"/>
</dbReference>
<dbReference type="SMART" id="SM00028">
    <property type="entry name" value="TPR"/>
    <property type="match status" value="8"/>
</dbReference>
<feature type="transmembrane region" description="Helical" evidence="3">
    <location>
        <begin position="31"/>
        <end position="50"/>
    </location>
</feature>
<evidence type="ECO:0000256" key="2">
    <source>
        <dbReference type="SAM" id="MobiDB-lite"/>
    </source>
</evidence>
<dbReference type="GO" id="GO:0043531">
    <property type="term" value="F:ADP binding"/>
    <property type="evidence" value="ECO:0007669"/>
    <property type="project" value="InterPro"/>
</dbReference>
<dbReference type="Pfam" id="PF25000">
    <property type="entry name" value="DUF7779"/>
    <property type="match status" value="1"/>
</dbReference>
<dbReference type="Pfam" id="PF13374">
    <property type="entry name" value="TPR_10"/>
    <property type="match status" value="2"/>
</dbReference>
<sequence length="859" mass="91973">MENADADEPRRPIAARIAARGRRAWRLPQRLLAEAGVGLLAGIAVYAGILANLQDGLRGAQLGQALVASTLSGLLALLTARAGGFAVRRGRHAPPAGPTEDTAPTPARPLAMSNLHPRNQNFTGREAILADLATRFGDPAAASGPVGQVLYGLGGVGKTQLALEYAHRRRADYDVVWWIAAEEGTTVAAELAALARRLGVAEVADQADMTDALWNVLRDGIRWLLIFDNAENGGDLEPYWPAIGGHVLVTSRNPHWAGLAGTVEVDVLDRAESVAFLRSRVATDVEATRDLADALGDLPLALEQAAAYVSQTKITVSAYVELVRDRLPDVLHRGEPFAHKEPVATTWSIALDQLNLRAPAAAELLTLCAMLAPDDIPRGLPVQGAARLPDRLREAVADPLTYADAVGALVRFSLVSAHDDSLSVHRLVQAVVRTRAGPADEPFWATRALHLIADAFPFATDEPASWPGCERMLPHALTVVARTERLGVEPDRTAELLTSAGSYLAERFRLKDAASAFQRALAIDESAHGPQHPLVAVDLGYLAAVAQSGGELHEARQYMERAVAITSAAYGPDHEAVAEARNSLGRTLQNLGEWPAARTELEEALEILMQVFSPDHPRIAAVRNTLGGVLQDLDDLAGARDQLEQALAVDEAAFGPDDPAVASICGNLGRVLQQMGETDAARAQLERALEIDERRYGSSHPRFAVDLNNLGRLLHDLGDLTGARRLLERALEIDEETLGSGRYQVAMRANNLGGVLQDLGDVQGARAHYERALTIIERSFGPQHRSLAVVRSNLGTLLRQAGDESGAREQFALAVDITTATFGPDNPETQRARSLLERSAPVAGPPTATYPVPPVGPTE</sequence>
<comment type="caution">
    <text evidence="6">The sequence shown here is derived from an EMBL/GenBank/DDBJ whole genome shotgun (WGS) entry which is preliminary data.</text>
</comment>
<dbReference type="NCBIfam" id="NF040586">
    <property type="entry name" value="FxSxx_TPR"/>
    <property type="match status" value="1"/>
</dbReference>
<evidence type="ECO:0000259" key="4">
    <source>
        <dbReference type="Pfam" id="PF00931"/>
    </source>
</evidence>
<feature type="domain" description="NB-ARC" evidence="4">
    <location>
        <begin position="150"/>
        <end position="281"/>
    </location>
</feature>
<dbReference type="Gene3D" id="3.40.50.300">
    <property type="entry name" value="P-loop containing nucleotide triphosphate hydrolases"/>
    <property type="match status" value="1"/>
</dbReference>
<dbReference type="AlphaFoldDB" id="A0A010ZV41"/>
<evidence type="ECO:0000256" key="3">
    <source>
        <dbReference type="SAM" id="Phobius"/>
    </source>
</evidence>
<dbReference type="InterPro" id="IPR019734">
    <property type="entry name" value="TPR_rpt"/>
</dbReference>
<name>A0A010ZV41_9ACTN</name>
<dbReference type="InterPro" id="IPR053137">
    <property type="entry name" value="NLR-like"/>
</dbReference>
<dbReference type="InterPro" id="IPR011990">
    <property type="entry name" value="TPR-like_helical_dom_sf"/>
</dbReference>
<dbReference type="HOGENOM" id="CLU_000288_125_8_11"/>
<dbReference type="Proteomes" id="UP000021053">
    <property type="component" value="Unassembled WGS sequence"/>
</dbReference>
<dbReference type="PROSITE" id="PS50005">
    <property type="entry name" value="TPR"/>
    <property type="match status" value="2"/>
</dbReference>
<evidence type="ECO:0000256" key="1">
    <source>
        <dbReference type="PROSITE-ProRule" id="PRU00339"/>
    </source>
</evidence>
<organism evidence="6 7">
    <name type="scientific">Cryptosporangium arvum DSM 44712</name>
    <dbReference type="NCBI Taxonomy" id="927661"/>
    <lineage>
        <taxon>Bacteria</taxon>
        <taxon>Bacillati</taxon>
        <taxon>Actinomycetota</taxon>
        <taxon>Actinomycetes</taxon>
        <taxon>Cryptosporangiales</taxon>
        <taxon>Cryptosporangiaceae</taxon>
        <taxon>Cryptosporangium</taxon>
    </lineage>
</organism>
<feature type="region of interest" description="Disordered" evidence="2">
    <location>
        <begin position="820"/>
        <end position="859"/>
    </location>
</feature>
<keyword evidence="1" id="KW-0802">TPR repeat</keyword>
<gene>
    <name evidence="6" type="ORF">CryarDRAFT_3756</name>
</gene>
<keyword evidence="3" id="KW-1133">Transmembrane helix</keyword>
<keyword evidence="3" id="KW-0812">Transmembrane</keyword>
<feature type="repeat" description="TPR" evidence="1">
    <location>
        <begin position="662"/>
        <end position="695"/>
    </location>
</feature>
<dbReference type="SUPFAM" id="SSF48452">
    <property type="entry name" value="TPR-like"/>
    <property type="match status" value="3"/>
</dbReference>
<dbReference type="Gene3D" id="1.25.40.10">
    <property type="entry name" value="Tetratricopeptide repeat domain"/>
    <property type="match status" value="3"/>
</dbReference>
<evidence type="ECO:0000313" key="7">
    <source>
        <dbReference type="Proteomes" id="UP000021053"/>
    </source>
</evidence>